<evidence type="ECO:0000313" key="8">
    <source>
        <dbReference type="EMBL" id="KAK8857866.1"/>
    </source>
</evidence>
<evidence type="ECO:0000313" key="7">
    <source>
        <dbReference type="EMBL" id="KAK8833847.1"/>
    </source>
</evidence>
<dbReference type="PANTHER" id="PTHR46481:SF10">
    <property type="entry name" value="ZINC FINGER BED DOMAIN-CONTAINING PROTEIN 39"/>
    <property type="match status" value="1"/>
</dbReference>
<evidence type="ECO:0000256" key="4">
    <source>
        <dbReference type="ARBA" id="ARBA00022833"/>
    </source>
</evidence>
<dbReference type="Proteomes" id="UP001470230">
    <property type="component" value="Unassembled WGS sequence"/>
</dbReference>
<keyword evidence="5" id="KW-0539">Nucleus</keyword>
<evidence type="ECO:0000256" key="2">
    <source>
        <dbReference type="ARBA" id="ARBA00022723"/>
    </source>
</evidence>
<evidence type="ECO:0000313" key="9">
    <source>
        <dbReference type="Proteomes" id="UP001470230"/>
    </source>
</evidence>
<evidence type="ECO:0000256" key="5">
    <source>
        <dbReference type="ARBA" id="ARBA00023242"/>
    </source>
</evidence>
<evidence type="ECO:0000256" key="3">
    <source>
        <dbReference type="ARBA" id="ARBA00022771"/>
    </source>
</evidence>
<dbReference type="PANTHER" id="PTHR46481">
    <property type="entry name" value="ZINC FINGER BED DOMAIN-CONTAINING PROTEIN 4"/>
    <property type="match status" value="1"/>
</dbReference>
<dbReference type="InterPro" id="IPR012337">
    <property type="entry name" value="RNaseH-like_sf"/>
</dbReference>
<protein>
    <recommendedName>
        <fullName evidence="6">HAT C-terminal dimerisation domain-containing protein</fullName>
    </recommendedName>
</protein>
<evidence type="ECO:0000259" key="6">
    <source>
        <dbReference type="Pfam" id="PF05699"/>
    </source>
</evidence>
<organism evidence="7 9">
    <name type="scientific">Tritrichomonas musculus</name>
    <dbReference type="NCBI Taxonomy" id="1915356"/>
    <lineage>
        <taxon>Eukaryota</taxon>
        <taxon>Metamonada</taxon>
        <taxon>Parabasalia</taxon>
        <taxon>Tritrichomonadida</taxon>
        <taxon>Tritrichomonadidae</taxon>
        <taxon>Tritrichomonas</taxon>
    </lineage>
</organism>
<dbReference type="SUPFAM" id="SSF53098">
    <property type="entry name" value="Ribonuclease H-like"/>
    <property type="match status" value="1"/>
</dbReference>
<comment type="caution">
    <text evidence="7">The sequence shown here is derived from an EMBL/GenBank/DDBJ whole genome shotgun (WGS) entry which is preliminary data.</text>
</comment>
<dbReference type="InterPro" id="IPR008906">
    <property type="entry name" value="HATC_C_dom"/>
</dbReference>
<comment type="subcellular location">
    <subcellularLocation>
        <location evidence="1">Nucleus</location>
    </subcellularLocation>
</comment>
<keyword evidence="2" id="KW-0479">Metal-binding</keyword>
<dbReference type="Pfam" id="PF05699">
    <property type="entry name" value="Dimer_Tnp_hAT"/>
    <property type="match status" value="1"/>
</dbReference>
<sequence length="599" mass="70127">MKHSYESHFTESYLNIQDYIQKWPDTIDENDIVKFVNYENANMIFVPVINSNGKEIISKKDFYCSLCKKWLKISESVKQIKLHASIHVPELFKKATGDENPLHLNEQQAKNFRKNITAFILFEINSFKSADSIFLKNITDNTPSRDIVTRALSNLAKAVRKEIKQYLISSSANYITFDEWSDFRNREFLGITIRSYKKGKYQDYFLDLIYLYSEINDSDVLSGEIVKCLNGYGLRMSDIISCTTDNCRLMIGTAEKLLTWRIPCVLHIFNKIFQVFIENIRILIEPIFKMTSFLNSSNKYQSFIDRQAEMGIHIKKVPSFSEVRWTSFCDCLLTIYETKDSLKQFLGSKYLDKKQELYLTMLQNLCKSYKRAVLTYENDSFGAISFFLIDIKVINNLFTELETTDFREAVLMAKEKIKEYKSIHWYFWDIITPIAVLLNPQIEEYSLLLTTEQIDDAKKEIERRMKNYPLIITKDDDDDVEDDDYRLSLFKRATDNEINKAPIIKLLEKRSSKIKNLQEFWEKKIGTEENQLALVALEILGVLVTSVMSERSFSKGRYVINEHRTNLSPENACNHLLVKCNRDIAIKCLDKFDIFEKSS</sequence>
<dbReference type="EMBL" id="JAPFFF010000629">
    <property type="protein sequence ID" value="KAK8833847.1"/>
    <property type="molecule type" value="Genomic_DNA"/>
</dbReference>
<evidence type="ECO:0000256" key="1">
    <source>
        <dbReference type="ARBA" id="ARBA00004123"/>
    </source>
</evidence>
<feature type="domain" description="HAT C-terminal dimerisation" evidence="6">
    <location>
        <begin position="516"/>
        <end position="579"/>
    </location>
</feature>
<keyword evidence="3" id="KW-0863">Zinc-finger</keyword>
<gene>
    <name evidence="8" type="ORF">M9Y10_012961</name>
    <name evidence="7" type="ORF">M9Y10_040128</name>
</gene>
<keyword evidence="9" id="KW-1185">Reference proteome</keyword>
<name>A0ABR2GJN6_9EUKA</name>
<dbReference type="EMBL" id="JAPFFF010000019">
    <property type="protein sequence ID" value="KAK8857866.1"/>
    <property type="molecule type" value="Genomic_DNA"/>
</dbReference>
<dbReference type="InterPro" id="IPR052035">
    <property type="entry name" value="ZnF_BED_domain_contain"/>
</dbReference>
<reference evidence="7 9" key="1">
    <citation type="submission" date="2024-04" db="EMBL/GenBank/DDBJ databases">
        <title>Tritrichomonas musculus Genome.</title>
        <authorList>
            <person name="Alves-Ferreira E."/>
            <person name="Grigg M."/>
            <person name="Lorenzi H."/>
            <person name="Galac M."/>
        </authorList>
    </citation>
    <scope>NUCLEOTIDE SEQUENCE [LARGE SCALE GENOMIC DNA]</scope>
    <source>
        <strain evidence="7 9">EAF2021</strain>
    </source>
</reference>
<proteinExistence type="predicted"/>
<accession>A0ABR2GJN6</accession>
<keyword evidence="4" id="KW-0862">Zinc</keyword>